<dbReference type="PANTHER" id="PTHR11067:SF9">
    <property type="entry name" value="INOSINE TRIPHOSPHATE PYROPHOSPHATASE"/>
    <property type="match status" value="1"/>
</dbReference>
<feature type="binding site" evidence="8">
    <location>
        <begin position="182"/>
        <end position="183"/>
    </location>
    <ligand>
        <name>ITP</name>
        <dbReference type="ChEBI" id="CHEBI:61402"/>
    </ligand>
</feature>
<keyword evidence="2 8" id="KW-0963">Cytoplasm</keyword>
<evidence type="ECO:0000256" key="5">
    <source>
        <dbReference type="ARBA" id="ARBA00022801"/>
    </source>
</evidence>
<keyword evidence="4 8" id="KW-0547">Nucleotide-binding</keyword>
<keyword evidence="7 8" id="KW-0546">Nucleotide metabolism</keyword>
<evidence type="ECO:0000256" key="6">
    <source>
        <dbReference type="ARBA" id="ARBA00022842"/>
    </source>
</evidence>
<evidence type="ECO:0000256" key="8">
    <source>
        <dbReference type="HAMAP-Rule" id="MF_03148"/>
    </source>
</evidence>
<dbReference type="EMBL" id="CP092863">
    <property type="protein sequence ID" value="UYV62163.1"/>
    <property type="molecule type" value="Genomic_DNA"/>
</dbReference>
<comment type="similarity">
    <text evidence="1 8 9">Belongs to the HAM1 NTPase family.</text>
</comment>
<keyword evidence="6 8" id="KW-0460">Magnesium</keyword>
<comment type="function">
    <text evidence="8">Pyrophosphatase that hydrolyzes non-canonical purine nucleotides such as inosine triphosphate (ITP), deoxyinosine triphosphate (dITP) or xanthosine 5'-triphosphate (XTP) to their respective monophosphate derivatives. The enzyme does not distinguish between the deoxy- and ribose forms. Probably excludes non-canonical purines from RNA and DNA precursor pools, thus preventing their incorporation into RNA and DNA and avoiding chromosomal lesions.</text>
</comment>
<comment type="catalytic activity">
    <reaction evidence="8">
        <text>XTP + H2O = XMP + diphosphate + H(+)</text>
        <dbReference type="Rhea" id="RHEA:28610"/>
        <dbReference type="ChEBI" id="CHEBI:15377"/>
        <dbReference type="ChEBI" id="CHEBI:15378"/>
        <dbReference type="ChEBI" id="CHEBI:33019"/>
        <dbReference type="ChEBI" id="CHEBI:57464"/>
        <dbReference type="ChEBI" id="CHEBI:61314"/>
        <dbReference type="EC" id="3.6.1.66"/>
    </reaction>
</comment>
<keyword evidence="3 8" id="KW-0479">Metal-binding</keyword>
<protein>
    <recommendedName>
        <fullName evidence="8">Inosine triphosphate pyrophosphatase</fullName>
        <shortName evidence="8">ITPase</shortName>
        <shortName evidence="8">Inosine triphosphatase</shortName>
        <ecNumber evidence="8">3.6.1.66</ecNumber>
    </recommendedName>
    <alternativeName>
        <fullName evidence="8">Non-canonical purine NTP pyrophosphatase</fullName>
    </alternativeName>
    <alternativeName>
        <fullName evidence="8">Non-standard purine NTP pyrophosphatase</fullName>
    </alternativeName>
    <alternativeName>
        <fullName evidence="8">Nucleoside-triphosphate diphosphatase</fullName>
    </alternativeName>
    <alternativeName>
        <fullName evidence="8">Nucleoside-triphosphate pyrophosphatase</fullName>
        <shortName evidence="8">NTPase</shortName>
    </alternativeName>
    <alternativeName>
        <fullName evidence="8">XTP/dITP diphosphatase</fullName>
    </alternativeName>
</protein>
<evidence type="ECO:0000256" key="3">
    <source>
        <dbReference type="ARBA" id="ARBA00022723"/>
    </source>
</evidence>
<comment type="cofactor">
    <cofactor evidence="8">
        <name>Mg(2+)</name>
        <dbReference type="ChEBI" id="CHEBI:18420"/>
    </cofactor>
    <cofactor evidence="8">
        <name>Mn(2+)</name>
        <dbReference type="ChEBI" id="CHEBI:29035"/>
    </cofactor>
    <text evidence="8">Binds 1 divalent metal cation per subunit; can use either Mg(2+) or Mn(2+).</text>
</comment>
<dbReference type="NCBIfam" id="TIGR00042">
    <property type="entry name" value="RdgB/HAM1 family non-canonical purine NTP pyrophosphatase"/>
    <property type="match status" value="1"/>
</dbReference>
<feature type="binding site" evidence="8">
    <location>
        <position position="78"/>
    </location>
    <ligand>
        <name>Mg(2+)</name>
        <dbReference type="ChEBI" id="CHEBI:18420"/>
    </ligand>
</feature>
<evidence type="ECO:0000256" key="9">
    <source>
        <dbReference type="RuleBase" id="RU003781"/>
    </source>
</evidence>
<accession>A0ABY6K046</accession>
<keyword evidence="8" id="KW-0464">Manganese</keyword>
<dbReference type="InterPro" id="IPR027502">
    <property type="entry name" value="ITPase"/>
</dbReference>
<proteinExistence type="inferred from homology"/>
<evidence type="ECO:0000256" key="1">
    <source>
        <dbReference type="ARBA" id="ARBA00008023"/>
    </source>
</evidence>
<dbReference type="InterPro" id="IPR029001">
    <property type="entry name" value="ITPase-like_fam"/>
</dbReference>
<dbReference type="Proteomes" id="UP001235939">
    <property type="component" value="Chromosome 01"/>
</dbReference>
<comment type="catalytic activity">
    <reaction evidence="8">
        <text>dITP + H2O = dIMP + diphosphate + H(+)</text>
        <dbReference type="Rhea" id="RHEA:28342"/>
        <dbReference type="ChEBI" id="CHEBI:15377"/>
        <dbReference type="ChEBI" id="CHEBI:15378"/>
        <dbReference type="ChEBI" id="CHEBI:33019"/>
        <dbReference type="ChEBI" id="CHEBI:61194"/>
        <dbReference type="ChEBI" id="CHEBI:61382"/>
        <dbReference type="EC" id="3.6.1.66"/>
    </reaction>
</comment>
<dbReference type="CDD" id="cd00515">
    <property type="entry name" value="HAM1"/>
    <property type="match status" value="1"/>
</dbReference>
<evidence type="ECO:0000256" key="7">
    <source>
        <dbReference type="ARBA" id="ARBA00023080"/>
    </source>
</evidence>
<dbReference type="HAMAP" id="MF_03148">
    <property type="entry name" value="HAM1_NTPase"/>
    <property type="match status" value="1"/>
</dbReference>
<comment type="subunit">
    <text evidence="8">Homodimer.</text>
</comment>
<dbReference type="InterPro" id="IPR002637">
    <property type="entry name" value="RdgB/HAM1"/>
</dbReference>
<comment type="subcellular location">
    <subcellularLocation>
        <location evidence="8">Cytoplasm</location>
    </subcellularLocation>
</comment>
<feature type="binding site" evidence="8">
    <location>
        <position position="62"/>
    </location>
    <ligand>
        <name>ITP</name>
        <dbReference type="ChEBI" id="CHEBI:61402"/>
    </ligand>
</feature>
<feature type="binding site" evidence="8">
    <location>
        <begin position="78"/>
        <end position="79"/>
    </location>
    <ligand>
        <name>ITP</name>
        <dbReference type="ChEBI" id="CHEBI:61402"/>
    </ligand>
</feature>
<sequence>MTQTLHLWKNGKMKLIKFITGNSKKVEEVMAILGSSFPYQLEAQKVDLPEYQGEADDVVKEKCRTAARLTNSPVVVEDTSLCFSSLGGLPGPYIKWFLEKLGPSGLHRLLAGWEDKSAQAVCTLAYTHSPDSEVILFKGITHGTIVTPRGASGFGWDPCFLPNGYDRTYAQLSSAEKNEISHRYRAVKEMQNYFSNLPPQ</sequence>
<organism evidence="10 11">
    <name type="scientific">Cordylochernes scorpioides</name>
    <dbReference type="NCBI Taxonomy" id="51811"/>
    <lineage>
        <taxon>Eukaryota</taxon>
        <taxon>Metazoa</taxon>
        <taxon>Ecdysozoa</taxon>
        <taxon>Arthropoda</taxon>
        <taxon>Chelicerata</taxon>
        <taxon>Arachnida</taxon>
        <taxon>Pseudoscorpiones</taxon>
        <taxon>Cheliferoidea</taxon>
        <taxon>Chernetidae</taxon>
        <taxon>Cordylochernes</taxon>
    </lineage>
</organism>
<evidence type="ECO:0000313" key="10">
    <source>
        <dbReference type="EMBL" id="UYV62163.1"/>
    </source>
</evidence>
<evidence type="ECO:0000256" key="2">
    <source>
        <dbReference type="ARBA" id="ARBA00022490"/>
    </source>
</evidence>
<name>A0ABY6K046_9ARAC</name>
<keyword evidence="5 8" id="KW-0378">Hydrolase</keyword>
<comment type="catalytic activity">
    <reaction evidence="8">
        <text>ITP + H2O = IMP + diphosphate + H(+)</text>
        <dbReference type="Rhea" id="RHEA:29399"/>
        <dbReference type="ChEBI" id="CHEBI:15377"/>
        <dbReference type="ChEBI" id="CHEBI:15378"/>
        <dbReference type="ChEBI" id="CHEBI:33019"/>
        <dbReference type="ChEBI" id="CHEBI:58053"/>
        <dbReference type="ChEBI" id="CHEBI:61402"/>
        <dbReference type="EC" id="3.6.1.66"/>
    </reaction>
</comment>
<evidence type="ECO:0000313" key="11">
    <source>
        <dbReference type="Proteomes" id="UP001235939"/>
    </source>
</evidence>
<feature type="binding site" evidence="8">
    <location>
        <begin position="20"/>
        <end position="25"/>
    </location>
    <ligand>
        <name>ITP</name>
        <dbReference type="ChEBI" id="CHEBI:61402"/>
    </ligand>
</feature>
<dbReference type="PANTHER" id="PTHR11067">
    <property type="entry name" value="INOSINE TRIPHOSPHATE PYROPHOSPHATASE/HAM1 PROTEIN"/>
    <property type="match status" value="1"/>
</dbReference>
<feature type="binding site" evidence="8">
    <location>
        <position position="177"/>
    </location>
    <ligand>
        <name>ITP</name>
        <dbReference type="ChEBI" id="CHEBI:61402"/>
    </ligand>
</feature>
<feature type="binding site" evidence="8">
    <location>
        <begin position="154"/>
        <end position="157"/>
    </location>
    <ligand>
        <name>ITP</name>
        <dbReference type="ChEBI" id="CHEBI:61402"/>
    </ligand>
</feature>
<keyword evidence="11" id="KW-1185">Reference proteome</keyword>
<gene>
    <name evidence="10" type="ORF">LAZ67_1008073</name>
</gene>
<evidence type="ECO:0000256" key="4">
    <source>
        <dbReference type="ARBA" id="ARBA00022741"/>
    </source>
</evidence>
<dbReference type="Gene3D" id="3.90.950.10">
    <property type="match status" value="1"/>
</dbReference>
<reference evidence="10 11" key="1">
    <citation type="submission" date="2022-01" db="EMBL/GenBank/DDBJ databases">
        <title>A chromosomal length assembly of Cordylochernes scorpioides.</title>
        <authorList>
            <person name="Zeh D."/>
            <person name="Zeh J."/>
        </authorList>
    </citation>
    <scope>NUCLEOTIDE SEQUENCE [LARGE SCALE GENOMIC DNA]</scope>
    <source>
        <strain evidence="10">IN4F17</strain>
        <tissue evidence="10">Whole Body</tissue>
    </source>
</reference>
<dbReference type="SUPFAM" id="SSF52972">
    <property type="entry name" value="ITPase-like"/>
    <property type="match status" value="1"/>
</dbReference>
<dbReference type="Pfam" id="PF01725">
    <property type="entry name" value="Ham1p_like"/>
    <property type="match status" value="1"/>
</dbReference>
<dbReference type="EC" id="3.6.1.66" evidence="8"/>
<feature type="binding site" evidence="8">
    <location>
        <position position="50"/>
    </location>
    <ligand>
        <name>Mg(2+)</name>
        <dbReference type="ChEBI" id="CHEBI:18420"/>
    </ligand>
</feature>